<feature type="compositionally biased region" description="Polar residues" evidence="1">
    <location>
        <begin position="1"/>
        <end position="11"/>
    </location>
</feature>
<protein>
    <submittedName>
        <fullName evidence="2">Uncharacterized protein</fullName>
    </submittedName>
</protein>
<sequence>MANLTLESSPQYERDLRHSAKERKRTKDHNSKWQHGSRFLSGVTTRGMFFEDEPVKYSNEGHIAKMRPDKRYIDRYHQYRKLTVGQNIVKPRHHWDTPDAAIKNRLAKDISAADLNDVNTNTPSFAPQDDFLYSFDRQDSPDRPVTLEVFVKARNTQKETEKLVEKEYEVVDGNGEAVKGRKAKKVLKSGTSERREENEPVVVEGGFELV</sequence>
<proteinExistence type="predicted"/>
<dbReference type="EMBL" id="JAUKTV010000007">
    <property type="protein sequence ID" value="KAK0735847.1"/>
    <property type="molecule type" value="Genomic_DNA"/>
</dbReference>
<feature type="region of interest" description="Disordered" evidence="1">
    <location>
        <begin position="188"/>
        <end position="210"/>
    </location>
</feature>
<dbReference type="AlphaFoldDB" id="A0AA40EEW1"/>
<feature type="compositionally biased region" description="Low complexity" evidence="1">
    <location>
        <begin position="200"/>
        <end position="210"/>
    </location>
</feature>
<feature type="region of interest" description="Disordered" evidence="1">
    <location>
        <begin position="1"/>
        <end position="33"/>
    </location>
</feature>
<organism evidence="2 3">
    <name type="scientific">Apiosordaria backusii</name>
    <dbReference type="NCBI Taxonomy" id="314023"/>
    <lineage>
        <taxon>Eukaryota</taxon>
        <taxon>Fungi</taxon>
        <taxon>Dikarya</taxon>
        <taxon>Ascomycota</taxon>
        <taxon>Pezizomycotina</taxon>
        <taxon>Sordariomycetes</taxon>
        <taxon>Sordariomycetidae</taxon>
        <taxon>Sordariales</taxon>
        <taxon>Lasiosphaeriaceae</taxon>
        <taxon>Apiosordaria</taxon>
    </lineage>
</organism>
<comment type="caution">
    <text evidence="2">The sequence shown here is derived from an EMBL/GenBank/DDBJ whole genome shotgun (WGS) entry which is preliminary data.</text>
</comment>
<evidence type="ECO:0000313" key="3">
    <source>
        <dbReference type="Proteomes" id="UP001172159"/>
    </source>
</evidence>
<gene>
    <name evidence="2" type="ORF">B0T21DRAFT_289796</name>
</gene>
<dbReference type="Proteomes" id="UP001172159">
    <property type="component" value="Unassembled WGS sequence"/>
</dbReference>
<evidence type="ECO:0000313" key="2">
    <source>
        <dbReference type="EMBL" id="KAK0735847.1"/>
    </source>
</evidence>
<evidence type="ECO:0000256" key="1">
    <source>
        <dbReference type="SAM" id="MobiDB-lite"/>
    </source>
</evidence>
<keyword evidence="3" id="KW-1185">Reference proteome</keyword>
<reference evidence="2" key="1">
    <citation type="submission" date="2023-06" db="EMBL/GenBank/DDBJ databases">
        <title>Genome-scale phylogeny and comparative genomics of the fungal order Sordariales.</title>
        <authorList>
            <consortium name="Lawrence Berkeley National Laboratory"/>
            <person name="Hensen N."/>
            <person name="Bonometti L."/>
            <person name="Westerberg I."/>
            <person name="Brannstrom I.O."/>
            <person name="Guillou S."/>
            <person name="Cros-Aarteil S."/>
            <person name="Calhoun S."/>
            <person name="Haridas S."/>
            <person name="Kuo A."/>
            <person name="Mondo S."/>
            <person name="Pangilinan J."/>
            <person name="Riley R."/>
            <person name="Labutti K."/>
            <person name="Andreopoulos B."/>
            <person name="Lipzen A."/>
            <person name="Chen C."/>
            <person name="Yanf M."/>
            <person name="Daum C."/>
            <person name="Ng V."/>
            <person name="Clum A."/>
            <person name="Steindorff A."/>
            <person name="Ohm R."/>
            <person name="Martin F."/>
            <person name="Silar P."/>
            <person name="Natvig D."/>
            <person name="Lalanne C."/>
            <person name="Gautier V."/>
            <person name="Ament-Velasquez S.L."/>
            <person name="Kruys A."/>
            <person name="Hutchinson M.I."/>
            <person name="Powell A.J."/>
            <person name="Barry K."/>
            <person name="Miller A.N."/>
            <person name="Grigoriev I.V."/>
            <person name="Debuchy R."/>
            <person name="Gladieux P."/>
            <person name="Thoren M.H."/>
            <person name="Johannesson H."/>
        </authorList>
    </citation>
    <scope>NUCLEOTIDE SEQUENCE</scope>
    <source>
        <strain evidence="2">CBS 540.89</strain>
    </source>
</reference>
<name>A0AA40EEW1_9PEZI</name>
<accession>A0AA40EEW1</accession>